<organism evidence="3 4">
    <name type="scientific">Pseudonocardia humida</name>
    <dbReference type="NCBI Taxonomy" id="2800819"/>
    <lineage>
        <taxon>Bacteria</taxon>
        <taxon>Bacillati</taxon>
        <taxon>Actinomycetota</taxon>
        <taxon>Actinomycetes</taxon>
        <taxon>Pseudonocardiales</taxon>
        <taxon>Pseudonocardiaceae</taxon>
        <taxon>Pseudonocardia</taxon>
    </lineage>
</organism>
<dbReference type="InterPro" id="IPR050764">
    <property type="entry name" value="CbbQ/NirQ/NorQ/GpvN"/>
</dbReference>
<dbReference type="Pfam" id="PF07728">
    <property type="entry name" value="AAA_5"/>
    <property type="match status" value="1"/>
</dbReference>
<dbReference type="EMBL" id="JAGSOV010000009">
    <property type="protein sequence ID" value="MCO1653967.1"/>
    <property type="molecule type" value="Genomic_DNA"/>
</dbReference>
<proteinExistence type="predicted"/>
<gene>
    <name evidence="3" type="ORF">KDL28_02750</name>
</gene>
<dbReference type="PANTHER" id="PTHR42759">
    <property type="entry name" value="MOXR FAMILY PROTEIN"/>
    <property type="match status" value="1"/>
</dbReference>
<dbReference type="RefSeq" id="WP_252435581.1">
    <property type="nucleotide sequence ID" value="NZ_JAGSOV010000009.1"/>
</dbReference>
<dbReference type="CDD" id="cd00009">
    <property type="entry name" value="AAA"/>
    <property type="match status" value="1"/>
</dbReference>
<dbReference type="Gene3D" id="3.40.50.300">
    <property type="entry name" value="P-loop containing nucleotide triphosphate hydrolases"/>
    <property type="match status" value="1"/>
</dbReference>
<dbReference type="SUPFAM" id="SSF53300">
    <property type="entry name" value="vWA-like"/>
    <property type="match status" value="1"/>
</dbReference>
<dbReference type="Gene3D" id="3.40.50.410">
    <property type="entry name" value="von Willebrand factor, type A domain"/>
    <property type="match status" value="1"/>
</dbReference>
<dbReference type="InterPro" id="IPR036465">
    <property type="entry name" value="vWFA_dom_sf"/>
</dbReference>
<dbReference type="SUPFAM" id="SSF52540">
    <property type="entry name" value="P-loop containing nucleoside triphosphate hydrolases"/>
    <property type="match status" value="1"/>
</dbReference>
<keyword evidence="4" id="KW-1185">Reference proteome</keyword>
<feature type="region of interest" description="Disordered" evidence="1">
    <location>
        <begin position="271"/>
        <end position="335"/>
    </location>
</feature>
<dbReference type="InterPro" id="IPR027417">
    <property type="entry name" value="P-loop_NTPase"/>
</dbReference>
<dbReference type="PANTHER" id="PTHR42759:SF1">
    <property type="entry name" value="MAGNESIUM-CHELATASE SUBUNIT CHLD"/>
    <property type="match status" value="1"/>
</dbReference>
<evidence type="ECO:0000256" key="1">
    <source>
        <dbReference type="SAM" id="MobiDB-lite"/>
    </source>
</evidence>
<dbReference type="Pfam" id="PF05762">
    <property type="entry name" value="VWA_CoxE"/>
    <property type="match status" value="1"/>
</dbReference>
<protein>
    <submittedName>
        <fullName evidence="3">AAA family ATPase</fullName>
    </submittedName>
</protein>
<evidence type="ECO:0000313" key="4">
    <source>
        <dbReference type="Proteomes" id="UP001165283"/>
    </source>
</evidence>
<comment type="caution">
    <text evidence="3">The sequence shown here is derived from an EMBL/GenBank/DDBJ whole genome shotgun (WGS) entry which is preliminary data.</text>
</comment>
<dbReference type="Gene3D" id="1.10.8.80">
    <property type="entry name" value="Magnesium chelatase subunit I, C-Terminal domain"/>
    <property type="match status" value="1"/>
</dbReference>
<dbReference type="InterPro" id="IPR011704">
    <property type="entry name" value="ATPase_dyneun-rel_AAA"/>
</dbReference>
<dbReference type="SMART" id="SM00382">
    <property type="entry name" value="AAA"/>
    <property type="match status" value="1"/>
</dbReference>
<evidence type="ECO:0000313" key="3">
    <source>
        <dbReference type="EMBL" id="MCO1653967.1"/>
    </source>
</evidence>
<dbReference type="PRINTS" id="PR00830">
    <property type="entry name" value="ENDOLAPTASE"/>
</dbReference>
<dbReference type="InterPro" id="IPR008912">
    <property type="entry name" value="Uncharacterised_CoxE"/>
</dbReference>
<accession>A0ABT0ZTA1</accession>
<name>A0ABT0ZTA1_9PSEU</name>
<dbReference type="Proteomes" id="UP001165283">
    <property type="component" value="Unassembled WGS sequence"/>
</dbReference>
<evidence type="ECO:0000259" key="2">
    <source>
        <dbReference type="SMART" id="SM00382"/>
    </source>
</evidence>
<sequence>MAVAVVGLRREREVLTVALATGRHVVLEGPPGTGKSTLLRSIAGESGRTMVFVEGNAELTPARLVGQFDPAQVLSEGYHAGAFVDGPLLTAMREGGLLYLEELNRIPEETLNVLITVLTEGEIVVPRLGHVHADKDFRLIAAMNPFDAVGTARVSQAIADRMCRVVLGYQDEPAERTITGSATGLDGRAVELAVALTRATREHRDVRMGSSVRGSIDLATMLVGLSDLRGEGMLRKETGRDAAHAALSGRIRIADGIDRTPESVIDELLDRFWPDDGEPGPETDDDTSADGQGKADGLPEPPAGFSPRSRPGRERSGRTTSRQQLSARHEGFEEVSPELGELDEQAFEALAQQDPDAAAALLADLAVATDEQLRAAARRLAGRVYLRMARIGPSRSRGTRKLGASRRLDGDLDLDRTLDAWDPAARRRPGVDDVVTRTWTAHRRAVCLLVDMSGSMQGLAVALASVAAAGVVLADDVAGGKLESSVLAFGQDVRVLQARGVRRPPQELVSELVGLRGHGTTDLAAALRAASVQLSGAVAEEKLVLLLSDCLHTSGDEPATALAGIDRLHVLVPVGGVEAEAAAAGLVARLGGTSAVVRRPADIGPALTRVLG</sequence>
<feature type="domain" description="AAA+ ATPase" evidence="2">
    <location>
        <begin position="21"/>
        <end position="171"/>
    </location>
</feature>
<feature type="compositionally biased region" description="Acidic residues" evidence="1">
    <location>
        <begin position="275"/>
        <end position="288"/>
    </location>
</feature>
<dbReference type="InterPro" id="IPR003593">
    <property type="entry name" value="AAA+_ATPase"/>
</dbReference>
<reference evidence="3" key="1">
    <citation type="submission" date="2021-04" db="EMBL/GenBank/DDBJ databases">
        <title>Pseudonocardia sp. nov., isolated from sandy soil of mangrove forest.</title>
        <authorList>
            <person name="Zan Z."/>
            <person name="Huang R."/>
            <person name="Liu W."/>
        </authorList>
    </citation>
    <scope>NUCLEOTIDE SEQUENCE</scope>
    <source>
        <strain evidence="3">S2-4</strain>
    </source>
</reference>